<dbReference type="AlphaFoldDB" id="A0A644ZJE6"/>
<accession>A0A644ZJE6</accession>
<dbReference type="InterPro" id="IPR058627">
    <property type="entry name" value="MdtA-like_C"/>
</dbReference>
<dbReference type="SUPFAM" id="SSF111369">
    <property type="entry name" value="HlyD-like secretion proteins"/>
    <property type="match status" value="1"/>
</dbReference>
<dbReference type="PANTHER" id="PTHR30469:SF20">
    <property type="entry name" value="EFFLUX RND TRANSPORTER PERIPLASMIC ADAPTOR SUBUNIT"/>
    <property type="match status" value="1"/>
</dbReference>
<evidence type="ECO:0000313" key="3">
    <source>
        <dbReference type="EMBL" id="MPM40996.1"/>
    </source>
</evidence>
<dbReference type="Gene3D" id="2.40.50.100">
    <property type="match status" value="1"/>
</dbReference>
<reference evidence="3" key="1">
    <citation type="submission" date="2019-08" db="EMBL/GenBank/DDBJ databases">
        <authorList>
            <person name="Kucharzyk K."/>
            <person name="Murdoch R.W."/>
            <person name="Higgins S."/>
            <person name="Loffler F."/>
        </authorList>
    </citation>
    <scope>NUCLEOTIDE SEQUENCE</scope>
</reference>
<sequence length="357" mass="37894">MKRALLWLFTIALIPFSCGSEKGAEEIYPPVFYQIAGESNMGHTQVFPGVVFPANQAKLAFKVPGTIEKIYVKMGDTVGSGSLLAVLDNDDYNINYNKALSAFKGAEAGYVSAKSSFARTQRLYINGNIPLADYDKAKLAMESAQSAFDAARLQVQGAGNQLDYTRLRAPFAGVVTSVALEEGEPAGAGYPVLIFSSALGSQIRCSLPGSVVKGVSVGDTLSFYSVEDSQMRFGAVVAEIGKGSGASLAYPVVLDMIEGASSFLPGSSVMVDFSGREQGMVVPSHALGHDSQGNYLFLAQSDSASGVYNVVQRRVEAGSLTWKGYEIVQGISVGDIVITAGLSNLYEGKRVRLIEEN</sequence>
<organism evidence="3">
    <name type="scientific">bioreactor metagenome</name>
    <dbReference type="NCBI Taxonomy" id="1076179"/>
    <lineage>
        <taxon>unclassified sequences</taxon>
        <taxon>metagenomes</taxon>
        <taxon>ecological metagenomes</taxon>
    </lineage>
</organism>
<evidence type="ECO:0000259" key="1">
    <source>
        <dbReference type="Pfam" id="PF25967"/>
    </source>
</evidence>
<proteinExistence type="predicted"/>
<dbReference type="EMBL" id="VSSQ01009208">
    <property type="protein sequence ID" value="MPM40996.1"/>
    <property type="molecule type" value="Genomic_DNA"/>
</dbReference>
<gene>
    <name evidence="3" type="primary">mdtA_54</name>
    <name evidence="3" type="ORF">SDC9_87645</name>
</gene>
<dbReference type="NCBIfam" id="TIGR01730">
    <property type="entry name" value="RND_mfp"/>
    <property type="match status" value="1"/>
</dbReference>
<dbReference type="Gene3D" id="2.40.420.20">
    <property type="match status" value="1"/>
</dbReference>
<feature type="domain" description="CzcB-like barrel-sandwich hybrid" evidence="2">
    <location>
        <begin position="57"/>
        <end position="185"/>
    </location>
</feature>
<feature type="domain" description="Multidrug resistance protein MdtA-like C-terminal permuted SH3" evidence="1">
    <location>
        <begin position="280"/>
        <end position="342"/>
    </location>
</feature>
<dbReference type="Gene3D" id="1.10.287.470">
    <property type="entry name" value="Helix hairpin bin"/>
    <property type="match status" value="1"/>
</dbReference>
<dbReference type="GO" id="GO:1990281">
    <property type="term" value="C:efflux pump complex"/>
    <property type="evidence" value="ECO:0007669"/>
    <property type="project" value="TreeGrafter"/>
</dbReference>
<comment type="caution">
    <text evidence="3">The sequence shown here is derived from an EMBL/GenBank/DDBJ whole genome shotgun (WGS) entry which is preliminary data.</text>
</comment>
<dbReference type="GO" id="GO:0015562">
    <property type="term" value="F:efflux transmembrane transporter activity"/>
    <property type="evidence" value="ECO:0007669"/>
    <property type="project" value="TreeGrafter"/>
</dbReference>
<name>A0A644ZJE6_9ZZZZ</name>
<dbReference type="Pfam" id="PF25967">
    <property type="entry name" value="RND-MFP_C"/>
    <property type="match status" value="1"/>
</dbReference>
<protein>
    <submittedName>
        <fullName evidence="3">Multidrug resistance protein MdtA</fullName>
    </submittedName>
</protein>
<dbReference type="InterPro" id="IPR006143">
    <property type="entry name" value="RND_pump_MFP"/>
</dbReference>
<dbReference type="InterPro" id="IPR058647">
    <property type="entry name" value="BSH_CzcB-like"/>
</dbReference>
<dbReference type="Pfam" id="PF25973">
    <property type="entry name" value="BSH_CzcB"/>
    <property type="match status" value="1"/>
</dbReference>
<evidence type="ECO:0000259" key="2">
    <source>
        <dbReference type="Pfam" id="PF25973"/>
    </source>
</evidence>
<dbReference type="PANTHER" id="PTHR30469">
    <property type="entry name" value="MULTIDRUG RESISTANCE PROTEIN MDTA"/>
    <property type="match status" value="1"/>
</dbReference>